<dbReference type="PANTHER" id="PTHR13832:SF790">
    <property type="entry name" value="PROTEIN PHOSPHATASE 2C 22-RELATED"/>
    <property type="match status" value="1"/>
</dbReference>
<proteinExistence type="predicted"/>
<dbReference type="Gene3D" id="3.60.40.10">
    <property type="entry name" value="PPM-type phosphatase domain"/>
    <property type="match status" value="1"/>
</dbReference>
<feature type="compositionally biased region" description="Polar residues" evidence="1">
    <location>
        <begin position="1"/>
        <end position="11"/>
    </location>
</feature>
<dbReference type="InterPro" id="IPR015655">
    <property type="entry name" value="PP2C"/>
</dbReference>
<dbReference type="InterPro" id="IPR036457">
    <property type="entry name" value="PPM-type-like_dom_sf"/>
</dbReference>
<dbReference type="PANTHER" id="PTHR13832">
    <property type="entry name" value="PROTEIN PHOSPHATASE 2C"/>
    <property type="match status" value="1"/>
</dbReference>
<feature type="region of interest" description="Disordered" evidence="1">
    <location>
        <begin position="1"/>
        <end position="21"/>
    </location>
</feature>
<dbReference type="SMART" id="SM00332">
    <property type="entry name" value="PP2Cc"/>
    <property type="match status" value="1"/>
</dbReference>
<evidence type="ECO:0000259" key="2">
    <source>
        <dbReference type="PROSITE" id="PS51746"/>
    </source>
</evidence>
<dbReference type="SUPFAM" id="SSF81606">
    <property type="entry name" value="PP2C-like"/>
    <property type="match status" value="1"/>
</dbReference>
<dbReference type="SMART" id="SM00331">
    <property type="entry name" value="PP2C_SIG"/>
    <property type="match status" value="1"/>
</dbReference>
<sequence length="346" mass="35343">MAVSATGSGVTTPLIPPMGPPPDRCFGASSGFATPAVASPVIPVPPVLPPPLSSVPVAMAPQLEVSFSCHMGQRRQMEDTTHWVELPATTAGGPVTHFAAVYDGHNGCVAAELAADHVHVALQHSPHYATNVGAALVDALRAVDIAMLEHSAAVAGSGTTACIACVRGQELTVANLGDCRAVLATSDGRTMQLTRDHKVSCAIETQRILSRGGAAAFGRIDGLSVSRGVGDFEFKTPHGVRAGTDALSNIAEVSTTPLTSDCACVILASDGLWDKVSNQEAADAVLRYIGPASAAGPSPLSAGGPAGTPRDTTQMAAQALVDLAIHRGTSDNVSALILKLRPQWCG</sequence>
<gene>
    <name evidence="3" type="ORF">NDES1114_LOCUS21918</name>
</gene>
<dbReference type="Pfam" id="PF00481">
    <property type="entry name" value="PP2C"/>
    <property type="match status" value="1"/>
</dbReference>
<feature type="domain" description="PPM-type phosphatase" evidence="2">
    <location>
        <begin position="64"/>
        <end position="340"/>
    </location>
</feature>
<accession>A0A7S1QB93</accession>
<dbReference type="GO" id="GO:0004722">
    <property type="term" value="F:protein serine/threonine phosphatase activity"/>
    <property type="evidence" value="ECO:0007669"/>
    <property type="project" value="InterPro"/>
</dbReference>
<reference evidence="3" key="1">
    <citation type="submission" date="2021-01" db="EMBL/GenBank/DDBJ databases">
        <authorList>
            <person name="Corre E."/>
            <person name="Pelletier E."/>
            <person name="Niang G."/>
            <person name="Scheremetjew M."/>
            <person name="Finn R."/>
            <person name="Kale V."/>
            <person name="Holt S."/>
            <person name="Cochrane G."/>
            <person name="Meng A."/>
            <person name="Brown T."/>
            <person name="Cohen L."/>
        </authorList>
    </citation>
    <scope>NUCLEOTIDE SEQUENCE</scope>
    <source>
        <strain evidence="3">CCAP 1951/1</strain>
    </source>
</reference>
<dbReference type="EMBL" id="HBGF01032728">
    <property type="protein sequence ID" value="CAD9129965.1"/>
    <property type="molecule type" value="Transcribed_RNA"/>
</dbReference>
<name>A0A7S1QB93_NEODS</name>
<evidence type="ECO:0000256" key="1">
    <source>
        <dbReference type="SAM" id="MobiDB-lite"/>
    </source>
</evidence>
<dbReference type="PROSITE" id="PS51746">
    <property type="entry name" value="PPM_2"/>
    <property type="match status" value="1"/>
</dbReference>
<dbReference type="AlphaFoldDB" id="A0A7S1QB93"/>
<protein>
    <recommendedName>
        <fullName evidence="2">PPM-type phosphatase domain-containing protein</fullName>
    </recommendedName>
</protein>
<evidence type="ECO:0000313" key="3">
    <source>
        <dbReference type="EMBL" id="CAD9129965.1"/>
    </source>
</evidence>
<organism evidence="3">
    <name type="scientific">Neobodo designis</name>
    <name type="common">Flagellated protozoan</name>
    <name type="synonym">Bodo designis</name>
    <dbReference type="NCBI Taxonomy" id="312471"/>
    <lineage>
        <taxon>Eukaryota</taxon>
        <taxon>Discoba</taxon>
        <taxon>Euglenozoa</taxon>
        <taxon>Kinetoplastea</taxon>
        <taxon>Metakinetoplastina</taxon>
        <taxon>Neobodonida</taxon>
        <taxon>Neobodo</taxon>
    </lineage>
</organism>
<dbReference type="InterPro" id="IPR001932">
    <property type="entry name" value="PPM-type_phosphatase-like_dom"/>
</dbReference>
<dbReference type="CDD" id="cd00143">
    <property type="entry name" value="PP2Cc"/>
    <property type="match status" value="1"/>
</dbReference>